<dbReference type="EC" id="3.6.1.73" evidence="9"/>
<evidence type="ECO:0000256" key="4">
    <source>
        <dbReference type="ARBA" id="ARBA00022741"/>
    </source>
</evidence>
<dbReference type="GO" id="GO:0009117">
    <property type="term" value="P:nucleotide metabolic process"/>
    <property type="evidence" value="ECO:0007669"/>
    <property type="project" value="UniProtKB-KW"/>
</dbReference>
<evidence type="ECO:0000256" key="7">
    <source>
        <dbReference type="ARBA" id="ARBA00023080"/>
    </source>
</evidence>
<accession>A0A9W6Z2G5</accession>
<evidence type="ECO:0000313" key="14">
    <source>
        <dbReference type="EMBL" id="GMH46947.1"/>
    </source>
</evidence>
<keyword evidence="3" id="KW-0479">Metal-binding</keyword>
<evidence type="ECO:0000256" key="3">
    <source>
        <dbReference type="ARBA" id="ARBA00022723"/>
    </source>
</evidence>
<dbReference type="Proteomes" id="UP001165160">
    <property type="component" value="Unassembled WGS sequence"/>
</dbReference>
<keyword evidence="7" id="KW-0546">Nucleotide metabolism</keyword>
<proteinExistence type="predicted"/>
<evidence type="ECO:0000256" key="9">
    <source>
        <dbReference type="ARBA" id="ARBA00038901"/>
    </source>
</evidence>
<evidence type="ECO:0000256" key="6">
    <source>
        <dbReference type="ARBA" id="ARBA00022842"/>
    </source>
</evidence>
<keyword evidence="6" id="KW-0460">Magnesium</keyword>
<evidence type="ECO:0000259" key="13">
    <source>
        <dbReference type="Pfam" id="PF01931"/>
    </source>
</evidence>
<comment type="cofactor">
    <cofactor evidence="2">
        <name>Mg(2+)</name>
        <dbReference type="ChEBI" id="CHEBI:18420"/>
    </cofactor>
</comment>
<evidence type="ECO:0000256" key="11">
    <source>
        <dbReference type="ARBA" id="ARBA00048781"/>
    </source>
</evidence>
<keyword evidence="15" id="KW-1185">Reference proteome</keyword>
<dbReference type="InterPro" id="IPR050299">
    <property type="entry name" value="YjjX_NTPase"/>
</dbReference>
<evidence type="ECO:0000313" key="15">
    <source>
        <dbReference type="Proteomes" id="UP001165160"/>
    </source>
</evidence>
<gene>
    <name evidence="14" type="ORF">TrVE_jg11564</name>
</gene>
<keyword evidence="8" id="KW-0464">Manganese</keyword>
<comment type="catalytic activity">
    <reaction evidence="10">
        <text>ITP + H2O = IDP + phosphate + H(+)</text>
        <dbReference type="Rhea" id="RHEA:28330"/>
        <dbReference type="ChEBI" id="CHEBI:15377"/>
        <dbReference type="ChEBI" id="CHEBI:15378"/>
        <dbReference type="ChEBI" id="CHEBI:43474"/>
        <dbReference type="ChEBI" id="CHEBI:58280"/>
        <dbReference type="ChEBI" id="CHEBI:61402"/>
        <dbReference type="EC" id="3.6.1.73"/>
    </reaction>
</comment>
<evidence type="ECO:0000256" key="1">
    <source>
        <dbReference type="ARBA" id="ARBA00001936"/>
    </source>
</evidence>
<organism evidence="14 15">
    <name type="scientific">Triparma verrucosa</name>
    <dbReference type="NCBI Taxonomy" id="1606542"/>
    <lineage>
        <taxon>Eukaryota</taxon>
        <taxon>Sar</taxon>
        <taxon>Stramenopiles</taxon>
        <taxon>Ochrophyta</taxon>
        <taxon>Bolidophyceae</taxon>
        <taxon>Parmales</taxon>
        <taxon>Triparmaceae</taxon>
        <taxon>Triparma</taxon>
    </lineage>
</organism>
<sequence length="278" mass="29907">MILGHTLTASEEAALKKDKAQAYATSLSNQIATNRATRFAQSQQDEAKHKYYLGPSPIPPPTGDVNKEMKKAMTQARKEKQTEYQVALDEQVKALREYRSAPDSFLKILVASESPHKTRAVKGAVSNANVLGIPAPSGVSSQPLDFAETLSGAKNRMSALISAPASGQADYAVAIENGLIPGDDGETFIDLAAIVVRNLRKGKESVSTSAGVQIPKNYVEQWRQELGSRSACSSVGELIARENACDAADPHSFLKSKKHQREQLLTTAVQVAMATLDN</sequence>
<dbReference type="GO" id="GO:0006772">
    <property type="term" value="P:thiamine metabolic process"/>
    <property type="evidence" value="ECO:0007669"/>
    <property type="project" value="TreeGrafter"/>
</dbReference>
<dbReference type="Pfam" id="PF01931">
    <property type="entry name" value="NTPase_I-T"/>
    <property type="match status" value="1"/>
</dbReference>
<comment type="cofactor">
    <cofactor evidence="1">
        <name>Mn(2+)</name>
        <dbReference type="ChEBI" id="CHEBI:29035"/>
    </cofactor>
</comment>
<keyword evidence="4" id="KW-0547">Nucleotide-binding</keyword>
<dbReference type="GO" id="GO:0046872">
    <property type="term" value="F:metal ion binding"/>
    <property type="evidence" value="ECO:0007669"/>
    <property type="project" value="UniProtKB-KW"/>
</dbReference>
<feature type="region of interest" description="Disordered" evidence="12">
    <location>
        <begin position="38"/>
        <end position="64"/>
    </location>
</feature>
<dbReference type="GO" id="GO:0103023">
    <property type="term" value="F:ITPase activity"/>
    <property type="evidence" value="ECO:0007669"/>
    <property type="project" value="UniProtKB-EC"/>
</dbReference>
<evidence type="ECO:0000256" key="2">
    <source>
        <dbReference type="ARBA" id="ARBA00001946"/>
    </source>
</evidence>
<dbReference type="InterPro" id="IPR029001">
    <property type="entry name" value="ITPase-like_fam"/>
</dbReference>
<dbReference type="PANTHER" id="PTHR34699:SF2">
    <property type="entry name" value="NON-CANONICAL PURINE NTP PHOSPHATASE_PRRC1 DOMAIN-CONTAINING PROTEIN"/>
    <property type="match status" value="1"/>
</dbReference>
<comment type="catalytic activity">
    <reaction evidence="11">
        <text>XTP + H2O = XDP + phosphate + H(+)</text>
        <dbReference type="Rhea" id="RHEA:28406"/>
        <dbReference type="ChEBI" id="CHEBI:15377"/>
        <dbReference type="ChEBI" id="CHEBI:15378"/>
        <dbReference type="ChEBI" id="CHEBI:43474"/>
        <dbReference type="ChEBI" id="CHEBI:59884"/>
        <dbReference type="ChEBI" id="CHEBI:61314"/>
        <dbReference type="EC" id="3.6.1.73"/>
    </reaction>
</comment>
<keyword evidence="5" id="KW-0378">Hydrolase</keyword>
<evidence type="ECO:0000256" key="10">
    <source>
        <dbReference type="ARBA" id="ARBA00048174"/>
    </source>
</evidence>
<comment type="caution">
    <text evidence="14">The sequence shown here is derived from an EMBL/GenBank/DDBJ whole genome shotgun (WGS) entry which is preliminary data.</text>
</comment>
<reference evidence="15" key="1">
    <citation type="journal article" date="2023" name="Commun. Biol.">
        <title>Genome analysis of Parmales, the sister group of diatoms, reveals the evolutionary specialization of diatoms from phago-mixotrophs to photoautotrophs.</title>
        <authorList>
            <person name="Ban H."/>
            <person name="Sato S."/>
            <person name="Yoshikawa S."/>
            <person name="Yamada K."/>
            <person name="Nakamura Y."/>
            <person name="Ichinomiya M."/>
            <person name="Sato N."/>
            <person name="Blanc-Mathieu R."/>
            <person name="Endo H."/>
            <person name="Kuwata A."/>
            <person name="Ogata H."/>
        </authorList>
    </citation>
    <scope>NUCLEOTIDE SEQUENCE [LARGE SCALE GENOMIC DNA]</scope>
    <source>
        <strain evidence="15">NIES 3699</strain>
    </source>
</reference>
<evidence type="ECO:0000256" key="5">
    <source>
        <dbReference type="ARBA" id="ARBA00022801"/>
    </source>
</evidence>
<dbReference type="EMBL" id="BRXX01000566">
    <property type="protein sequence ID" value="GMH46947.1"/>
    <property type="molecule type" value="Genomic_DNA"/>
</dbReference>
<feature type="domain" description="Non-canonical purine NTP phosphatase/PRRC1" evidence="13">
    <location>
        <begin position="111"/>
        <end position="274"/>
    </location>
</feature>
<dbReference type="PANTHER" id="PTHR34699">
    <property type="match status" value="1"/>
</dbReference>
<name>A0A9W6Z2G5_9STRA</name>
<dbReference type="SUPFAM" id="SSF52972">
    <property type="entry name" value="ITPase-like"/>
    <property type="match status" value="1"/>
</dbReference>
<dbReference type="InterPro" id="IPR026533">
    <property type="entry name" value="NTPase/PRRC1"/>
</dbReference>
<dbReference type="AlphaFoldDB" id="A0A9W6Z2G5"/>
<dbReference type="GO" id="GO:0000166">
    <property type="term" value="F:nucleotide binding"/>
    <property type="evidence" value="ECO:0007669"/>
    <property type="project" value="UniProtKB-KW"/>
</dbReference>
<dbReference type="Gene3D" id="3.90.950.10">
    <property type="match status" value="1"/>
</dbReference>
<evidence type="ECO:0000256" key="12">
    <source>
        <dbReference type="SAM" id="MobiDB-lite"/>
    </source>
</evidence>
<evidence type="ECO:0000256" key="8">
    <source>
        <dbReference type="ARBA" id="ARBA00023211"/>
    </source>
</evidence>
<protein>
    <recommendedName>
        <fullName evidence="9">inosine/xanthosine triphosphatase</fullName>
        <ecNumber evidence="9">3.6.1.73</ecNumber>
    </recommendedName>
</protein>